<proteinExistence type="predicted"/>
<accession>A0A7R8URH8</accession>
<evidence type="ECO:0000256" key="1">
    <source>
        <dbReference type="SAM" id="MobiDB-lite"/>
    </source>
</evidence>
<protein>
    <recommendedName>
        <fullName evidence="4">WASP family protein member</fullName>
    </recommendedName>
</protein>
<feature type="region of interest" description="Disordered" evidence="1">
    <location>
        <begin position="287"/>
        <end position="347"/>
    </location>
</feature>
<keyword evidence="3" id="KW-1185">Reference proteome</keyword>
<feature type="region of interest" description="Disordered" evidence="1">
    <location>
        <begin position="432"/>
        <end position="546"/>
    </location>
</feature>
<dbReference type="EMBL" id="LR899011">
    <property type="protein sequence ID" value="CAD7084743.1"/>
    <property type="molecule type" value="Genomic_DNA"/>
</dbReference>
<evidence type="ECO:0000313" key="3">
    <source>
        <dbReference type="Proteomes" id="UP000594454"/>
    </source>
</evidence>
<feature type="region of interest" description="Disordered" evidence="1">
    <location>
        <begin position="668"/>
        <end position="714"/>
    </location>
</feature>
<organism evidence="2 3">
    <name type="scientific">Hermetia illucens</name>
    <name type="common">Black soldier fly</name>
    <dbReference type="NCBI Taxonomy" id="343691"/>
    <lineage>
        <taxon>Eukaryota</taxon>
        <taxon>Metazoa</taxon>
        <taxon>Ecdysozoa</taxon>
        <taxon>Arthropoda</taxon>
        <taxon>Hexapoda</taxon>
        <taxon>Insecta</taxon>
        <taxon>Pterygota</taxon>
        <taxon>Neoptera</taxon>
        <taxon>Endopterygota</taxon>
        <taxon>Diptera</taxon>
        <taxon>Brachycera</taxon>
        <taxon>Stratiomyomorpha</taxon>
        <taxon>Stratiomyidae</taxon>
        <taxon>Hermetiinae</taxon>
        <taxon>Hermetia</taxon>
    </lineage>
</organism>
<sequence>MGCGADVHNQLDLENVFGGWRYKPESDLETFVHIKNHFKSIRPVDKELFTPETRSSNLRQLYEAAAKTPISSMRELAEITGEQDTELICTPVLGQKFRKMRSRIDVEIETRLPAAVEELRKWTSTEALGDITVTPDCISRVGHSTSMMNNSTFSSSNINGHGNVSSVSPSRSIQSQQQQSQPISTFIHSIDVPDDNSTVIGAAQLSSSSTSNNNRIANEDDDLPLDHRLPSPEEQCQIIAMKFPAEVITVDVTGRRFQRMCNARKSMTNYIAIGDHNNLNDDVQTIKRRSRSRKPRGKRRNTIAGTDQREIEEAANGESQSSPSHELSEAVASTKVGRSKSSDLLKKDSPPILSILQSASGNVDNSKTTLTRFNSLKQWGRNRLRWMQRNDDKESDKDKEKDREKDKVLDIDEDSNVCETVVSGKAKKKLLEKERKLSHERKPSYSSSEKSLSLMSHPLKGNAANAASINPVKMRETSSLRRQRRNSGADHKDEPHSSSGNWSASSESGRTSIGSEITVQPKSSASSTSLNHSNLHSGSGPPSSIISRRRFLNTSASSSVTSEGTATPDLQMHDLFYDDETSSAYSCDTEGYYTSFHVDSGLKTLKEEEPMTPLHSTSALSSTTSFSSTINQTVLTAESEYELFGRGSTSTTTSSAGTVCTTLMATEADRSSMHGPSPAVPERKSSLTKLNRSNSNASGGTLERSYSSSTVGSTLERTGTIKRNGVLIQKEVSAVIHQDKTETQQKPDRIDSPDSGNNTSSSPIETNSNESPTQGLRSNSEFEYSECSDLEGVDRIERIRVKTAINSSRIPSMCIITPTTSDDEAVKEITVRTREKIDLPPNEAPSSPPLPPPPQETDLDSIDFETGSHNQNNNLPKVQIKDDGTGYATIPAVSGDSLKPPEMRKDANFNNFRKTTLQPLNTMLGKLKGVLPHLKKSSPSKEASAALDISDESLYDNAGEYVTIADVRNNNNNTHKRTTGNGIYYSNDIVKRNLATVLSGNLNQETEYVSLNELPCTIRCDSSANAVEDVMASDEIDTNVQIAKDCVSARESAIESLASGTGTGTTTTSNILGKDNKGELQQKEQERKIEQEQHERQHPQIRGARVTFDAQGKVVYNSDSLKRRKGAHTTFAPGPCVKDPATSAFSSVVAATSSSPASSTSSESISAATALVSESKVIPRSPVLGGSLTRKQDIIVRPVVSQKANIVAAAATHNVDMATDVLSGRYIRDKAQLLADNRDISLALQQPPSSTPGTTYHCTQYDAEGKRLFASTNKIDSENAPPLPPRPPRITQMHPKSYYTRTLSSSCQRPPQKQSPNALSVSVTTTTTAKEGSVSIRNVADLNHNDVPDERERPVASNVVDEIASRENGWGCNIVKRSNSYRLANSPVFLEPYSPCSSALQSSLTTPIEDFHPNSVSGNNIVHHQMGTVATTIPTNICSSSFTTPGSPPMPVSVLGTSTSCNTIDRIPIDRKDCYRDSNPSAEPIPAATPAVVDCIESPPPPSGKVAKAVTKSFERLMDEFHLSSTSIDSSYLRNKSLENFDFSDDNLNSDGESPSSHNLRDVFTHSARVQANAEAIYASLRPNRITIPADSIQHRARVLSFSGVSSSSNMQMTDIW</sequence>
<evidence type="ECO:0008006" key="4">
    <source>
        <dbReference type="Google" id="ProtNLM"/>
    </source>
</evidence>
<reference evidence="2 3" key="1">
    <citation type="submission" date="2020-11" db="EMBL/GenBank/DDBJ databases">
        <authorList>
            <person name="Wallbank WR R."/>
            <person name="Pardo Diaz C."/>
            <person name="Kozak K."/>
            <person name="Martin S."/>
            <person name="Jiggins C."/>
            <person name="Moest M."/>
            <person name="Warren A I."/>
            <person name="Generalovic N T."/>
            <person name="Byers J.R.P. K."/>
            <person name="Montejo-Kovacevich G."/>
            <person name="Yen C E."/>
        </authorList>
    </citation>
    <scope>NUCLEOTIDE SEQUENCE [LARGE SCALE GENOMIC DNA]</scope>
</reference>
<evidence type="ECO:0000313" key="2">
    <source>
        <dbReference type="EMBL" id="CAD7084743.1"/>
    </source>
</evidence>
<feature type="region of interest" description="Disordered" evidence="1">
    <location>
        <begin position="1058"/>
        <end position="1104"/>
    </location>
</feature>
<feature type="compositionally biased region" description="Low complexity" evidence="1">
    <location>
        <begin position="164"/>
        <end position="182"/>
    </location>
</feature>
<feature type="compositionally biased region" description="Basic and acidic residues" evidence="1">
    <location>
        <begin position="432"/>
        <end position="443"/>
    </location>
</feature>
<feature type="compositionally biased region" description="Polar residues" evidence="1">
    <location>
        <begin position="867"/>
        <end position="876"/>
    </location>
</feature>
<dbReference type="FunCoup" id="A0A7R8URH8">
    <property type="interactions" value="19"/>
</dbReference>
<feature type="compositionally biased region" description="Basic and acidic residues" evidence="1">
    <location>
        <begin position="1074"/>
        <end position="1098"/>
    </location>
</feature>
<feature type="compositionally biased region" description="Basic and acidic residues" evidence="1">
    <location>
        <begin position="388"/>
        <end position="407"/>
    </location>
</feature>
<feature type="compositionally biased region" description="Basic and acidic residues" evidence="1">
    <location>
        <begin position="487"/>
        <end position="496"/>
    </location>
</feature>
<feature type="compositionally biased region" description="Polar residues" evidence="1">
    <location>
        <begin position="687"/>
        <end position="714"/>
    </location>
</feature>
<feature type="region of interest" description="Disordered" evidence="1">
    <location>
        <begin position="149"/>
        <end position="182"/>
    </location>
</feature>
<dbReference type="Proteomes" id="UP000594454">
    <property type="component" value="Chromosome 3"/>
</dbReference>
<feature type="compositionally biased region" description="Low complexity" evidence="1">
    <location>
        <begin position="497"/>
        <end position="508"/>
    </location>
</feature>
<feature type="compositionally biased region" description="Pro residues" evidence="1">
    <location>
        <begin position="842"/>
        <end position="855"/>
    </location>
</feature>
<feature type="region of interest" description="Disordered" evidence="1">
    <location>
        <begin position="736"/>
        <end position="787"/>
    </location>
</feature>
<feature type="compositionally biased region" description="Basic residues" evidence="1">
    <location>
        <begin position="287"/>
        <end position="301"/>
    </location>
</feature>
<feature type="compositionally biased region" description="Polar residues" evidence="1">
    <location>
        <begin position="754"/>
        <end position="782"/>
    </location>
</feature>
<feature type="region of interest" description="Disordered" evidence="1">
    <location>
        <begin position="205"/>
        <end position="224"/>
    </location>
</feature>
<feature type="region of interest" description="Disordered" evidence="1">
    <location>
        <begin position="834"/>
        <end position="882"/>
    </location>
</feature>
<dbReference type="InParanoid" id="A0A7R8URH8"/>
<feature type="compositionally biased region" description="Low complexity" evidence="1">
    <location>
        <begin position="444"/>
        <end position="456"/>
    </location>
</feature>
<feature type="compositionally biased region" description="Low complexity" evidence="1">
    <location>
        <begin position="523"/>
        <end position="546"/>
    </location>
</feature>
<feature type="compositionally biased region" description="Polar residues" evidence="1">
    <location>
        <begin position="509"/>
        <end position="522"/>
    </location>
</feature>
<name>A0A7R8URH8_HERIL</name>
<feature type="compositionally biased region" description="Basic and acidic residues" evidence="1">
    <location>
        <begin position="737"/>
        <end position="752"/>
    </location>
</feature>
<feature type="region of interest" description="Disordered" evidence="1">
    <location>
        <begin position="387"/>
        <end position="407"/>
    </location>
</feature>
<feature type="compositionally biased region" description="Polar residues" evidence="1">
    <location>
        <begin position="1300"/>
        <end position="1319"/>
    </location>
</feature>
<dbReference type="OrthoDB" id="8965057at2759"/>
<feature type="compositionally biased region" description="Polar residues" evidence="1">
    <location>
        <begin position="205"/>
        <end position="216"/>
    </location>
</feature>
<gene>
    <name evidence="2" type="ORF">HERILL_LOCUS7621</name>
</gene>
<feature type="region of interest" description="Disordered" evidence="1">
    <location>
        <begin position="1300"/>
        <end position="1321"/>
    </location>
</feature>